<accession>A0A0K9PFY1</accession>
<dbReference type="InterPro" id="IPR006380">
    <property type="entry name" value="SPP-like_dom"/>
</dbReference>
<evidence type="ECO:0000256" key="2">
    <source>
        <dbReference type="ARBA" id="ARBA00006530"/>
    </source>
</evidence>
<dbReference type="PANTHER" id="PTHR46039">
    <property type="entry name" value="SUCROSE-PHOSPHATE SYNTHASE 3-RELATED"/>
    <property type="match status" value="1"/>
</dbReference>
<dbReference type="UniPathway" id="UPA00371">
    <property type="reaction ID" value="UER00545"/>
</dbReference>
<comment type="subunit">
    <text evidence="3 9">Homodimer or homotetramer.</text>
</comment>
<gene>
    <name evidence="14" type="ORF">ZOSMA_255G00080</name>
</gene>
<name>A0A0K9PFY1_ZOSMR</name>
<evidence type="ECO:0000259" key="13">
    <source>
        <dbReference type="Pfam" id="PF05116"/>
    </source>
</evidence>
<dbReference type="AlphaFoldDB" id="A0A0K9PFY1"/>
<dbReference type="Gene3D" id="3.90.1070.10">
    <property type="match status" value="1"/>
</dbReference>
<feature type="domain" description="Sucrose phosphatase-like" evidence="13">
    <location>
        <begin position="786"/>
        <end position="1009"/>
    </location>
</feature>
<dbReference type="GO" id="GO:0005986">
    <property type="term" value="P:sucrose biosynthetic process"/>
    <property type="evidence" value="ECO:0007669"/>
    <property type="project" value="UniProtKB-UniRule"/>
</dbReference>
<comment type="similarity">
    <text evidence="2 9">Belongs to the glycosyltransferase 1 family.</text>
</comment>
<evidence type="ECO:0000313" key="14">
    <source>
        <dbReference type="EMBL" id="KMZ67871.1"/>
    </source>
</evidence>
<feature type="compositionally biased region" description="Acidic residues" evidence="10">
    <location>
        <begin position="693"/>
        <end position="703"/>
    </location>
</feature>
<reference evidence="15" key="1">
    <citation type="journal article" date="2016" name="Nature">
        <title>The genome of the seagrass Zostera marina reveals angiosperm adaptation to the sea.</title>
        <authorList>
            <person name="Olsen J.L."/>
            <person name="Rouze P."/>
            <person name="Verhelst B."/>
            <person name="Lin Y.-C."/>
            <person name="Bayer T."/>
            <person name="Collen J."/>
            <person name="Dattolo E."/>
            <person name="De Paoli E."/>
            <person name="Dittami S."/>
            <person name="Maumus F."/>
            <person name="Michel G."/>
            <person name="Kersting A."/>
            <person name="Lauritano C."/>
            <person name="Lohaus R."/>
            <person name="Toepel M."/>
            <person name="Tonon T."/>
            <person name="Vanneste K."/>
            <person name="Amirebrahimi M."/>
            <person name="Brakel J."/>
            <person name="Bostroem C."/>
            <person name="Chovatia M."/>
            <person name="Grimwood J."/>
            <person name="Jenkins J.W."/>
            <person name="Jueterbock A."/>
            <person name="Mraz A."/>
            <person name="Stam W.T."/>
            <person name="Tice H."/>
            <person name="Bornberg-Bauer E."/>
            <person name="Green P.J."/>
            <person name="Pearson G.A."/>
            <person name="Procaccini G."/>
            <person name="Duarte C.M."/>
            <person name="Schmutz J."/>
            <person name="Reusch T.B.H."/>
            <person name="Van de Peer Y."/>
        </authorList>
    </citation>
    <scope>NUCLEOTIDE SEQUENCE [LARGE SCALE GENOMIC DNA]</scope>
    <source>
        <strain evidence="15">cv. Finnish</strain>
    </source>
</reference>
<evidence type="ECO:0000313" key="15">
    <source>
        <dbReference type="Proteomes" id="UP000036987"/>
    </source>
</evidence>
<keyword evidence="6 9" id="KW-0808">Transferase</keyword>
<feature type="region of interest" description="Disordered" evidence="10">
    <location>
        <begin position="18"/>
        <end position="40"/>
    </location>
</feature>
<dbReference type="InterPro" id="IPR044161">
    <property type="entry name" value="SPS"/>
</dbReference>
<evidence type="ECO:0000259" key="12">
    <source>
        <dbReference type="Pfam" id="PF00862"/>
    </source>
</evidence>
<dbReference type="Pfam" id="PF00534">
    <property type="entry name" value="Glycos_transf_1"/>
    <property type="match status" value="1"/>
</dbReference>
<dbReference type="EMBL" id="LFYR01000879">
    <property type="protein sequence ID" value="KMZ67871.1"/>
    <property type="molecule type" value="Genomic_DNA"/>
</dbReference>
<evidence type="ECO:0000256" key="10">
    <source>
        <dbReference type="SAM" id="MobiDB-lite"/>
    </source>
</evidence>
<protein>
    <recommendedName>
        <fullName evidence="4 9">Sucrose-phosphate synthase</fullName>
        <ecNumber evidence="4 9">2.4.1.14</ecNumber>
    </recommendedName>
</protein>
<evidence type="ECO:0000259" key="11">
    <source>
        <dbReference type="Pfam" id="PF00534"/>
    </source>
</evidence>
<dbReference type="Proteomes" id="UP000036987">
    <property type="component" value="Unassembled WGS sequence"/>
</dbReference>
<comment type="function">
    <text evidence="7 9">Plays a role in photosynthetic sucrose synthesis by catalyzing the rate-limiting step of sucrose biosynthesis from UDP-glucose and fructose- 6-phosphate. Involved in the regulation of carbon partitioning in the leaves of plants. May regulate the synthesis of sucrose and therefore play a major role as a limiting factor in the export of photoassimilates out of the leaf. Plays a role for sucrose availability that is essential for plant growth and fiber elongation.</text>
</comment>
<organism evidence="14 15">
    <name type="scientific">Zostera marina</name>
    <name type="common">Eelgrass</name>
    <dbReference type="NCBI Taxonomy" id="29655"/>
    <lineage>
        <taxon>Eukaryota</taxon>
        <taxon>Viridiplantae</taxon>
        <taxon>Streptophyta</taxon>
        <taxon>Embryophyta</taxon>
        <taxon>Tracheophyta</taxon>
        <taxon>Spermatophyta</taxon>
        <taxon>Magnoliopsida</taxon>
        <taxon>Liliopsida</taxon>
        <taxon>Zosteraceae</taxon>
        <taxon>Zostera</taxon>
    </lineage>
</organism>
<feature type="domain" description="Sucrose synthase first GT-B" evidence="12">
    <location>
        <begin position="180"/>
        <end position="447"/>
    </location>
</feature>
<dbReference type="Gene3D" id="3.40.50.2000">
    <property type="entry name" value="Glycogen Phosphorylase B"/>
    <property type="match status" value="2"/>
</dbReference>
<comment type="caution">
    <text evidence="14">The sequence shown here is derived from an EMBL/GenBank/DDBJ whole genome shotgun (WGS) entry which is preliminary data.</text>
</comment>
<dbReference type="InterPro" id="IPR001296">
    <property type="entry name" value="Glyco_trans_1"/>
</dbReference>
<feature type="region of interest" description="Disordered" evidence="10">
    <location>
        <begin position="125"/>
        <end position="154"/>
    </location>
</feature>
<dbReference type="STRING" id="29655.A0A0K9PFY1"/>
<dbReference type="InterPro" id="IPR023214">
    <property type="entry name" value="HAD_sf"/>
</dbReference>
<evidence type="ECO:0000256" key="1">
    <source>
        <dbReference type="ARBA" id="ARBA00005027"/>
    </source>
</evidence>
<dbReference type="EC" id="2.4.1.14" evidence="4 9"/>
<dbReference type="PANTHER" id="PTHR46039:SF2">
    <property type="entry name" value="SUCROSE-PHOSPHATE SYNTHASE 1"/>
    <property type="match status" value="1"/>
</dbReference>
<keyword evidence="15" id="KW-1185">Reference proteome</keyword>
<feature type="domain" description="Glycosyl transferase family 1" evidence="11">
    <location>
        <begin position="486"/>
        <end position="659"/>
    </location>
</feature>
<evidence type="ECO:0000256" key="7">
    <source>
        <dbReference type="ARBA" id="ARBA00024883"/>
    </source>
</evidence>
<dbReference type="OrthoDB" id="512920at2759"/>
<dbReference type="SUPFAM" id="SSF53756">
    <property type="entry name" value="UDP-Glycosyltransferase/glycogen phosphorylase"/>
    <property type="match status" value="1"/>
</dbReference>
<evidence type="ECO:0000256" key="6">
    <source>
        <dbReference type="ARBA" id="ARBA00022679"/>
    </source>
</evidence>
<dbReference type="OMA" id="AMENWAS"/>
<dbReference type="GO" id="GO:0046524">
    <property type="term" value="F:sucrose-phosphate synthase activity"/>
    <property type="evidence" value="ECO:0007669"/>
    <property type="project" value="UniProtKB-UniRule"/>
</dbReference>
<dbReference type="InterPro" id="IPR000368">
    <property type="entry name" value="Sucrose_synth_GT-B1"/>
</dbReference>
<feature type="compositionally biased region" description="Low complexity" evidence="10">
    <location>
        <begin position="28"/>
        <end position="38"/>
    </location>
</feature>
<dbReference type="InterPro" id="IPR035659">
    <property type="entry name" value="SPS_C"/>
</dbReference>
<comment type="catalytic activity">
    <reaction evidence="8 9">
        <text>beta-D-fructose 6-phosphate + UDP-alpha-D-glucose = sucrose 6(F)-phosphate + UDP + H(+)</text>
        <dbReference type="Rhea" id="RHEA:22172"/>
        <dbReference type="ChEBI" id="CHEBI:15378"/>
        <dbReference type="ChEBI" id="CHEBI:57634"/>
        <dbReference type="ChEBI" id="CHEBI:57723"/>
        <dbReference type="ChEBI" id="CHEBI:58223"/>
        <dbReference type="ChEBI" id="CHEBI:58885"/>
        <dbReference type="EC" id="2.4.1.14"/>
    </reaction>
</comment>
<dbReference type="NCBIfam" id="TIGR02468">
    <property type="entry name" value="sucrsPsyn_pln"/>
    <property type="match status" value="1"/>
</dbReference>
<keyword evidence="5 9" id="KW-0328">Glycosyltransferase</keyword>
<proteinExistence type="inferred from homology"/>
<dbReference type="Pfam" id="PF05116">
    <property type="entry name" value="S6PP"/>
    <property type="match status" value="1"/>
</dbReference>
<evidence type="ECO:0000256" key="9">
    <source>
        <dbReference type="RuleBase" id="RU368006"/>
    </source>
</evidence>
<sequence>MAGNDWINSYLEAIVDSGPKLEGSKPDSSTTPSSSSLLLRERGGFNPTRYFVEEVISGYDETDLYKSWVRTASMRSPQERNTRMENMSWRIWNLARKKKQIEGEELRRATKRRIELLSGRRDAAADMSEDLSEGEKGDMVGDMSSHGDSLRGGGRMNMPRINSIDALDAWAIHQKEKKLYIVLISLHGLIRGENMELGRDSDTGGQSKYVVELARALGEMPGVYRVDLLTRQISDPDVDWSYGEPTEMLAPRGSGGFSEDLGESSGSYIVRIPFGPKNKYIPKELLWPYVQEFVDGALSHIMQISDVLGEQIGNRGDPVWPCAIHGHYADAGDSASLLAGALNVPMVFTGHSLGRDKLEQLMKQGRQSRDEINSMYKIIRRIEGEEVAIDASEIIITSTRQEIEEQWNLYDGFDVVLERKLRARLKRGVNCFGRSMPRMLVVPPGMEFSNIPKPADFSGDVEGKEDNHPSAPDPPIWPEVMRFFSNPHKPMILALARPDPKKNIMTLVKAFGECRPLRELANLTLIMGNRDNIDEMATTSASVLTSVIKLIDKYDLYGQVAYPKHHKQRDVPEIYRLAAKTKGVFINPAFIEPFGLTLIEAAGYGLPMVATRNGGPVDIHKVLDNGLLVDPHDQKAIADALLKLVADKHLWLRCQQNGLKNIHLFSWPEHCKTYLSRVASCKPRHPQWKRDEDTVENSDEESQGDSLKDISLNLKLSLDGENLADGSLGSEDNPAGIVRSRLESAFLRLSKSMKSSTQKAIPNETTNKYPMLRTRTHIFVIALDCDADSDLVKNMRNIFESVRNYPTAGGSIGFVLSTSLTISEVHSLIIVSGGFNVTDFDAFICNTGSDLYYPCPNLDDVVGGNSSNLPFSVDLDYHSQIEYRWGGEGLRKTLLRWAGNVNAENEQQIVTEDEERSSRYCLSFNVNNIALVPPVKEIRKLMRIQALRCHVISSGNKLHVIPVLASRSQALRYLYVRWGTDLKKMVVFVGESGATDNEGLFAGVPKTVVLKGVGCGNGSNVYKELTSDRSNITQTGKDSTVDEIRSALCRLGVL</sequence>
<dbReference type="Gene3D" id="3.40.50.1000">
    <property type="entry name" value="HAD superfamily/HAD-like"/>
    <property type="match status" value="1"/>
</dbReference>
<feature type="region of interest" description="Disordered" evidence="10">
    <location>
        <begin position="685"/>
        <end position="706"/>
    </location>
</feature>
<dbReference type="CDD" id="cd16419">
    <property type="entry name" value="HAD_SPS"/>
    <property type="match status" value="1"/>
</dbReference>
<dbReference type="InterPro" id="IPR012819">
    <property type="entry name" value="SPS_pln"/>
</dbReference>
<evidence type="ECO:0000256" key="8">
    <source>
        <dbReference type="ARBA" id="ARBA00047471"/>
    </source>
</evidence>
<comment type="pathway">
    <text evidence="1 9">Glycan biosynthesis; sucrose biosynthesis; sucrose from D-fructose 6-phosphate and UDP-alpha-D-glucose: step 1/2.</text>
</comment>
<evidence type="ECO:0000256" key="3">
    <source>
        <dbReference type="ARBA" id="ARBA00011774"/>
    </source>
</evidence>
<dbReference type="Pfam" id="PF00862">
    <property type="entry name" value="GT-B_Sucrose_synth"/>
    <property type="match status" value="1"/>
</dbReference>
<evidence type="ECO:0000256" key="5">
    <source>
        <dbReference type="ARBA" id="ARBA00022676"/>
    </source>
</evidence>
<evidence type="ECO:0000256" key="4">
    <source>
        <dbReference type="ARBA" id="ARBA00012536"/>
    </source>
</evidence>